<organism evidence="2 3">
    <name type="scientific">Photinus pyralis</name>
    <name type="common">Common eastern firefly</name>
    <name type="synonym">Lampyris pyralis</name>
    <dbReference type="NCBI Taxonomy" id="7054"/>
    <lineage>
        <taxon>Eukaryota</taxon>
        <taxon>Metazoa</taxon>
        <taxon>Ecdysozoa</taxon>
        <taxon>Arthropoda</taxon>
        <taxon>Hexapoda</taxon>
        <taxon>Insecta</taxon>
        <taxon>Pterygota</taxon>
        <taxon>Neoptera</taxon>
        <taxon>Endopterygota</taxon>
        <taxon>Coleoptera</taxon>
        <taxon>Polyphaga</taxon>
        <taxon>Elateriformia</taxon>
        <taxon>Elateroidea</taxon>
        <taxon>Lampyridae</taxon>
        <taxon>Lampyrinae</taxon>
        <taxon>Photinus</taxon>
    </lineage>
</organism>
<dbReference type="FunCoup" id="A0A5N4A3N6">
    <property type="interactions" value="10"/>
</dbReference>
<dbReference type="EMBL" id="VVIM01000010">
    <property type="protein sequence ID" value="KAB0791954.1"/>
    <property type="molecule type" value="Genomic_DNA"/>
</dbReference>
<keyword evidence="1" id="KW-0732">Signal</keyword>
<dbReference type="Gene3D" id="1.10.238.20">
    <property type="entry name" value="Pheromone/general odorant binding protein domain"/>
    <property type="match status" value="1"/>
</dbReference>
<dbReference type="Proteomes" id="UP000327044">
    <property type="component" value="Unassembled WGS sequence"/>
</dbReference>
<evidence type="ECO:0000256" key="1">
    <source>
        <dbReference type="SAM" id="SignalP"/>
    </source>
</evidence>
<dbReference type="OrthoDB" id="5978988at2759"/>
<dbReference type="InterPro" id="IPR036728">
    <property type="entry name" value="PBP_GOBP_sf"/>
</dbReference>
<gene>
    <name evidence="2" type="ORF">PPYR_13915</name>
</gene>
<dbReference type="SMART" id="SM00708">
    <property type="entry name" value="PhBP"/>
    <property type="match status" value="1"/>
</dbReference>
<dbReference type="GO" id="GO:0005549">
    <property type="term" value="F:odorant binding"/>
    <property type="evidence" value="ECO:0007669"/>
    <property type="project" value="InterPro"/>
</dbReference>
<feature type="signal peptide" evidence="1">
    <location>
        <begin position="1"/>
        <end position="17"/>
    </location>
</feature>
<dbReference type="AlphaFoldDB" id="A0A5N4A3N6"/>
<accession>A0A5N4A3N6</accession>
<evidence type="ECO:0000313" key="2">
    <source>
        <dbReference type="EMBL" id="KAB0791954.1"/>
    </source>
</evidence>
<keyword evidence="3" id="KW-1185">Reference proteome</keyword>
<evidence type="ECO:0000313" key="3">
    <source>
        <dbReference type="Proteomes" id="UP000327044"/>
    </source>
</evidence>
<name>A0A5N4A3N6_PHOPY</name>
<dbReference type="InParanoid" id="A0A5N4A3N6"/>
<dbReference type="CDD" id="cd23992">
    <property type="entry name" value="PBP_GOBP"/>
    <property type="match status" value="1"/>
</dbReference>
<feature type="chain" id="PRO_5024412303" evidence="1">
    <location>
        <begin position="18"/>
        <end position="134"/>
    </location>
</feature>
<proteinExistence type="predicted"/>
<sequence>MSAQLKIVLLLLPASLAFFSARRIGDVSHDLKLRVDAEHPECVARSGVDPSVADKYWDILVYPEGRPFKCYLECLYKAFNIVREDGSLNEEFLIETIETVTKEGVNACREEIKVGADGCERAFNFDSCMVAFYM</sequence>
<comment type="caution">
    <text evidence="2">The sequence shown here is derived from an EMBL/GenBank/DDBJ whole genome shotgun (WGS) entry which is preliminary data.</text>
</comment>
<dbReference type="Pfam" id="PF01395">
    <property type="entry name" value="PBP_GOBP"/>
    <property type="match status" value="1"/>
</dbReference>
<reference evidence="2 3" key="1">
    <citation type="journal article" date="2018" name="Elife">
        <title>Firefly genomes illuminate parallel origins of bioluminescence in beetles.</title>
        <authorList>
            <person name="Fallon T.R."/>
            <person name="Lower S.E."/>
            <person name="Chang C.H."/>
            <person name="Bessho-Uehara M."/>
            <person name="Martin G.J."/>
            <person name="Bewick A.J."/>
            <person name="Behringer M."/>
            <person name="Debat H.J."/>
            <person name="Wong I."/>
            <person name="Day J.C."/>
            <person name="Suvorov A."/>
            <person name="Silva C.J."/>
            <person name="Stanger-Hall K.F."/>
            <person name="Hall D.W."/>
            <person name="Schmitz R.J."/>
            <person name="Nelson D.R."/>
            <person name="Lewis S.M."/>
            <person name="Shigenobu S."/>
            <person name="Bybee S.M."/>
            <person name="Larracuente A.M."/>
            <person name="Oba Y."/>
            <person name="Weng J.K."/>
        </authorList>
    </citation>
    <scope>NUCLEOTIDE SEQUENCE [LARGE SCALE GENOMIC DNA]</scope>
    <source>
        <strain evidence="2">1611_PpyrPB1</strain>
        <tissue evidence="2">Whole body</tissue>
    </source>
</reference>
<protein>
    <submittedName>
        <fullName evidence="2">Uncharacterized protein</fullName>
    </submittedName>
</protein>
<dbReference type="InterPro" id="IPR006170">
    <property type="entry name" value="PBP/GOBP"/>
</dbReference>
<dbReference type="SUPFAM" id="SSF47565">
    <property type="entry name" value="Insect pheromone/odorant-binding proteins"/>
    <property type="match status" value="1"/>
</dbReference>